<evidence type="ECO:0000256" key="5">
    <source>
        <dbReference type="ARBA" id="ARBA00023163"/>
    </source>
</evidence>
<dbReference type="Proteomes" id="UP000218113">
    <property type="component" value="Unassembled WGS sequence"/>
</dbReference>
<dbReference type="FunFam" id="1.10.10.10:FF:000163">
    <property type="entry name" value="MarR family transcriptional regulator"/>
    <property type="match status" value="1"/>
</dbReference>
<keyword evidence="2" id="KW-0963">Cytoplasm</keyword>
<keyword evidence="3" id="KW-0805">Transcription regulation</keyword>
<dbReference type="PROSITE" id="PS50995">
    <property type="entry name" value="HTH_MARR_2"/>
    <property type="match status" value="1"/>
</dbReference>
<dbReference type="Pfam" id="PF22381">
    <property type="entry name" value="Staph_reg_Sar_Rot"/>
    <property type="match status" value="1"/>
</dbReference>
<dbReference type="InterPro" id="IPR000835">
    <property type="entry name" value="HTH_MarR-typ"/>
</dbReference>
<dbReference type="AlphaFoldDB" id="A0A2A4SV50"/>
<dbReference type="Gene3D" id="1.10.10.10">
    <property type="entry name" value="Winged helix-like DNA-binding domain superfamily/Winged helix DNA-binding domain"/>
    <property type="match status" value="1"/>
</dbReference>
<evidence type="ECO:0000256" key="4">
    <source>
        <dbReference type="ARBA" id="ARBA00023125"/>
    </source>
</evidence>
<dbReference type="InterPro" id="IPR039422">
    <property type="entry name" value="MarR/SlyA-like"/>
</dbReference>
<dbReference type="InterPro" id="IPR036390">
    <property type="entry name" value="WH_DNA-bd_sf"/>
</dbReference>
<organism evidence="7 8">
    <name type="scientific">SAR324 cluster bacterium</name>
    <dbReference type="NCBI Taxonomy" id="2024889"/>
    <lineage>
        <taxon>Bacteria</taxon>
        <taxon>Deltaproteobacteria</taxon>
        <taxon>SAR324 cluster</taxon>
    </lineage>
</organism>
<dbReference type="SUPFAM" id="SSF46785">
    <property type="entry name" value="Winged helix' DNA-binding domain"/>
    <property type="match status" value="1"/>
</dbReference>
<gene>
    <name evidence="7" type="ORF">COB67_11220</name>
</gene>
<dbReference type="PANTHER" id="PTHR33164">
    <property type="entry name" value="TRANSCRIPTIONAL REGULATOR, MARR FAMILY"/>
    <property type="match status" value="1"/>
</dbReference>
<keyword evidence="4" id="KW-0238">DNA-binding</keyword>
<dbReference type="GO" id="GO:0005737">
    <property type="term" value="C:cytoplasm"/>
    <property type="evidence" value="ECO:0007669"/>
    <property type="project" value="UniProtKB-SubCell"/>
</dbReference>
<protein>
    <submittedName>
        <fullName evidence="7">MarR family transcriptional regulator</fullName>
    </submittedName>
</protein>
<dbReference type="EMBL" id="NVSR01000118">
    <property type="protein sequence ID" value="PCI24939.1"/>
    <property type="molecule type" value="Genomic_DNA"/>
</dbReference>
<evidence type="ECO:0000313" key="7">
    <source>
        <dbReference type="EMBL" id="PCI24939.1"/>
    </source>
</evidence>
<evidence type="ECO:0000256" key="3">
    <source>
        <dbReference type="ARBA" id="ARBA00023015"/>
    </source>
</evidence>
<comment type="subcellular location">
    <subcellularLocation>
        <location evidence="1">Cytoplasm</location>
    </subcellularLocation>
</comment>
<dbReference type="GO" id="GO:0003700">
    <property type="term" value="F:DNA-binding transcription factor activity"/>
    <property type="evidence" value="ECO:0007669"/>
    <property type="project" value="InterPro"/>
</dbReference>
<name>A0A2A4SV50_9DELT</name>
<evidence type="ECO:0000313" key="8">
    <source>
        <dbReference type="Proteomes" id="UP000218113"/>
    </source>
</evidence>
<dbReference type="InterPro" id="IPR036388">
    <property type="entry name" value="WH-like_DNA-bd_sf"/>
</dbReference>
<evidence type="ECO:0000259" key="6">
    <source>
        <dbReference type="PROSITE" id="PS50995"/>
    </source>
</evidence>
<reference evidence="8" key="1">
    <citation type="submission" date="2017-08" db="EMBL/GenBank/DDBJ databases">
        <title>A dynamic microbial community with high functional redundancy inhabits the cold, oxic subseafloor aquifer.</title>
        <authorList>
            <person name="Tully B.J."/>
            <person name="Wheat C.G."/>
            <person name="Glazer B.T."/>
            <person name="Huber J.A."/>
        </authorList>
    </citation>
    <scope>NUCLEOTIDE SEQUENCE [LARGE SCALE GENOMIC DNA]</scope>
</reference>
<dbReference type="GO" id="GO:0006950">
    <property type="term" value="P:response to stress"/>
    <property type="evidence" value="ECO:0007669"/>
    <property type="project" value="TreeGrafter"/>
</dbReference>
<evidence type="ECO:0000256" key="2">
    <source>
        <dbReference type="ARBA" id="ARBA00022490"/>
    </source>
</evidence>
<proteinExistence type="predicted"/>
<keyword evidence="5" id="KW-0804">Transcription</keyword>
<dbReference type="InterPro" id="IPR055166">
    <property type="entry name" value="Transc_reg_Sar_Rot_HTH"/>
</dbReference>
<dbReference type="PRINTS" id="PR00598">
    <property type="entry name" value="HTHMARR"/>
</dbReference>
<evidence type="ECO:0000256" key="1">
    <source>
        <dbReference type="ARBA" id="ARBA00004496"/>
    </source>
</evidence>
<dbReference type="GO" id="GO:0003677">
    <property type="term" value="F:DNA binding"/>
    <property type="evidence" value="ECO:0007669"/>
    <property type="project" value="UniProtKB-KW"/>
</dbReference>
<accession>A0A2A4SV50</accession>
<dbReference type="SMART" id="SM00347">
    <property type="entry name" value="HTH_MARR"/>
    <property type="match status" value="1"/>
</dbReference>
<sequence>MNVPIIDKLSEQENELLKLNNQLCFSIYSASKAVTKTYRPLLESLELTYPQYLVMLVLWENQAGRRVRMEISVKELGKSLYLDSGTLTPLLKRLESKKLIYRQRSAEDERVLFVSLTQEGIELKKRAVEIPKKLLCQVQLPFEKLRQLREDLKNLRNQFLE</sequence>
<feature type="domain" description="HTH marR-type" evidence="6">
    <location>
        <begin position="20"/>
        <end position="161"/>
    </location>
</feature>
<dbReference type="PANTHER" id="PTHR33164:SF5">
    <property type="entry name" value="ORGANIC HYDROPEROXIDE RESISTANCE TRANSCRIPTIONAL REGULATOR"/>
    <property type="match status" value="1"/>
</dbReference>
<comment type="caution">
    <text evidence="7">The sequence shown here is derived from an EMBL/GenBank/DDBJ whole genome shotgun (WGS) entry which is preliminary data.</text>
</comment>